<name>A0A4C1ZES8_EUMVA</name>
<organism evidence="1 2">
    <name type="scientific">Eumeta variegata</name>
    <name type="common">Bagworm moth</name>
    <name type="synonym">Eumeta japonica</name>
    <dbReference type="NCBI Taxonomy" id="151549"/>
    <lineage>
        <taxon>Eukaryota</taxon>
        <taxon>Metazoa</taxon>
        <taxon>Ecdysozoa</taxon>
        <taxon>Arthropoda</taxon>
        <taxon>Hexapoda</taxon>
        <taxon>Insecta</taxon>
        <taxon>Pterygota</taxon>
        <taxon>Neoptera</taxon>
        <taxon>Endopterygota</taxon>
        <taxon>Lepidoptera</taxon>
        <taxon>Glossata</taxon>
        <taxon>Ditrysia</taxon>
        <taxon>Tineoidea</taxon>
        <taxon>Psychidae</taxon>
        <taxon>Oiketicinae</taxon>
        <taxon>Eumeta</taxon>
    </lineage>
</organism>
<protein>
    <submittedName>
        <fullName evidence="1">Uncharacterized protein</fullName>
    </submittedName>
</protein>
<evidence type="ECO:0000313" key="2">
    <source>
        <dbReference type="Proteomes" id="UP000299102"/>
    </source>
</evidence>
<comment type="caution">
    <text evidence="1">The sequence shown here is derived from an EMBL/GenBank/DDBJ whole genome shotgun (WGS) entry which is preliminary data.</text>
</comment>
<dbReference type="Proteomes" id="UP000299102">
    <property type="component" value="Unassembled WGS sequence"/>
</dbReference>
<gene>
    <name evidence="1" type="ORF">EVAR_91692_1</name>
</gene>
<reference evidence="1 2" key="1">
    <citation type="journal article" date="2019" name="Commun. Biol.">
        <title>The bagworm genome reveals a unique fibroin gene that provides high tensile strength.</title>
        <authorList>
            <person name="Kono N."/>
            <person name="Nakamura H."/>
            <person name="Ohtoshi R."/>
            <person name="Tomita M."/>
            <person name="Numata K."/>
            <person name="Arakawa K."/>
        </authorList>
    </citation>
    <scope>NUCLEOTIDE SEQUENCE [LARGE SCALE GENOMIC DNA]</scope>
</reference>
<proteinExistence type="predicted"/>
<dbReference type="AlphaFoldDB" id="A0A4C1ZES8"/>
<keyword evidence="2" id="KW-1185">Reference proteome</keyword>
<accession>A0A4C1ZES8</accession>
<dbReference type="EMBL" id="BGZK01001784">
    <property type="protein sequence ID" value="GBP86288.1"/>
    <property type="molecule type" value="Genomic_DNA"/>
</dbReference>
<sequence length="163" mass="18301">MVTHPLRSPRFRHPARRVITHRQHPMSIGCDRSPKSPNLLGLRITAIQYVASGVFWSMKVGHTPRTRVHGCSLDSRLIREHANIHPASAMSGLMQPHLKGDLGRATGLLYDGDYLHIKISTGIVKNETVTGTQIEIANRTRSSIKSRDLERCRGDLVQDRNQL</sequence>
<evidence type="ECO:0000313" key="1">
    <source>
        <dbReference type="EMBL" id="GBP86288.1"/>
    </source>
</evidence>